<comment type="caution">
    <text evidence="5">The sequence shown here is derived from an EMBL/GenBank/DDBJ whole genome shotgun (WGS) entry which is preliminary data.</text>
</comment>
<feature type="domain" description="Ig-like" evidence="3">
    <location>
        <begin position="1064"/>
        <end position="1129"/>
    </location>
</feature>
<keyword evidence="2" id="KW-0732">Signal</keyword>
<evidence type="ECO:0000256" key="2">
    <source>
        <dbReference type="SAM" id="SignalP"/>
    </source>
</evidence>
<feature type="chain" id="PRO_5024997291" description="WxL domain-containing protein" evidence="2">
    <location>
        <begin position="26"/>
        <end position="1318"/>
    </location>
</feature>
<sequence>MKKRITALLAVLLIISQVPFYAVQAAEVATSSEAQPALTDSTEPVGEPLLPSVNSSEQVPTSSSEVATENSATSSTSATSSDNESAQPVVRAKRATEPAANEPIEQEATDPNLAVTNKLSVVETNTVVGNSQRFSQQIIVNGTTGTSWEDVHLTTKVKLPYKGWLNTDNFVLSDIQSIDGVTHSWHWEDETTLVIEYVAPKIYVGANITIPYVLTTGSTAAENKKATVQSYITLGNSNEIEFESNQIELGAKINPWQIENFDLNMEVTEGDAELSTSYHRIYLNVPDTSIENGKVVGQKFNMKQILLNSIALPALGYWRSFDPIYLGQVTFEIQIPEGINPVNPDSEYYNPLTRTLSFTRQLDLSNLKSLNLDLLEFEEDINGLPLGNYKIPFKVTAYNDLDEATYTLLDSNFELYVKEITTSEVVAHSANNSISYDTYYVRNNELAFGGGTANLTNVELTNDWNWVLSVANQDNSDNYVDNYIGSFSWAMKSYEGTVNIYASSDGVNKEETVAENLQYKSSSYLYVKGQYKYIIIEPNADFKQHASLTAVGNFVRMYPKKTTTDPVYTDGVTQTMQTQITSKFNLRGKEYAQTAKANFLKPNNRVDLYVNASSDANQGTATQNNVTQDQTFTDRMYFNESYVDYYGENSKIIVLIPSGVTLENISYSLADAIDKNYQTVNNYQNTGKTALIFTHTPGTSSSGTSPKMYFQFKASRYTDIGNLAIEYYYSFPDIYEDYANGDLYKPIDTDTQDLNNNGSTTDKISKVTTTRTFNKTAEVLGVAEAKDASESEYTDTLITSAIYADSGIIDYTIQLRNYLDIALNGAEGVIRIPKVGANKLDASGTQLDTTKDTYLESLTIPAGFKVEYTTDDLANMTTNNIGSYSWKPYNEDIDKKIITGIHFYNNSSYSLPSQQRQRFTYSVRIDNPKIGDKIDNQSIYMYRYGSGSSGGIFTTDVKSAEVISAKQTGTFKIQTAKSKKNLSGTIQLLDEHKQVIRTIDISDAAAGTKITDLAPGKYTVHQTGFVGNYLGFDQEVEIPESEKNNNHDITIINYPAVKSIELQDVIVYVGDEWNAAMNIKQILDMNNQPLTDGEYLLSSDSKVDTTKVGTYNVELSINQGEKLTAKVHVVYGLVVNPTDKSQLLVDNPTATGTVTNTEMTLLKINYISDLEFEDSTYRPNEGLTLKAAQDTSLGVIVNGEWQQKIMNPMINVEDRRTNQAGYKLTASMSSGFISQYGRELDGAQLVFNQGASTYGTDTTTVPKLILGAGDNKELLSSNEKGSNSLSFNDVELVLPKGKSYTAGTYTAVVNWNLADGPV</sequence>
<evidence type="ECO:0000259" key="4">
    <source>
        <dbReference type="Pfam" id="PF13731"/>
    </source>
</evidence>
<feature type="compositionally biased region" description="Polar residues" evidence="1">
    <location>
        <begin position="33"/>
        <end position="42"/>
    </location>
</feature>
<gene>
    <name evidence="5" type="ORF">QuyetLC_24530</name>
</gene>
<proteinExistence type="predicted"/>
<name>A0A640MHM9_BACAN</name>
<dbReference type="InterPro" id="IPR027994">
    <property type="entry name" value="WxL_dom"/>
</dbReference>
<feature type="domain" description="WxL" evidence="4">
    <location>
        <begin position="1135"/>
        <end position="1317"/>
    </location>
</feature>
<organism evidence="5">
    <name type="scientific">Bacillus anthracis</name>
    <name type="common">anthrax bacterium</name>
    <dbReference type="NCBI Taxonomy" id="1392"/>
    <lineage>
        <taxon>Bacteria</taxon>
        <taxon>Bacillati</taxon>
        <taxon>Bacillota</taxon>
        <taxon>Bacilli</taxon>
        <taxon>Bacillales</taxon>
        <taxon>Bacillaceae</taxon>
        <taxon>Bacillus</taxon>
        <taxon>Bacillus cereus group</taxon>
    </lineage>
</organism>
<reference evidence="5" key="1">
    <citation type="submission" date="2019-12" db="EMBL/GenBank/DDBJ databases">
        <title>Epidemiological and comparative genomic analysis of Bacillus anthracis isolated from northern Vietnam.</title>
        <authorList>
            <person name="Hoang T.T.H."/>
            <person name="Dang D.A."/>
            <person name="Pham M.H."/>
            <person name="Luong M.H."/>
            <person name="Tran N.D."/>
            <person name="Nguyen T.H."/>
            <person name="Nguyen T.T."/>
            <person name="Inoue S."/>
            <person name="Morikawa S."/>
            <person name="Okutani A."/>
        </authorList>
    </citation>
    <scope>NUCLEOTIDE SEQUENCE</scope>
    <source>
        <strain evidence="5">QuyetLC</strain>
    </source>
</reference>
<feature type="compositionally biased region" description="Low complexity" evidence="1">
    <location>
        <begin position="61"/>
        <end position="86"/>
    </location>
</feature>
<evidence type="ECO:0008006" key="6">
    <source>
        <dbReference type="Google" id="ProtNLM"/>
    </source>
</evidence>
<protein>
    <recommendedName>
        <fullName evidence="6">WxL domain-containing protein</fullName>
    </recommendedName>
</protein>
<dbReference type="InterPro" id="IPR022038">
    <property type="entry name" value="Ig-like_bact"/>
</dbReference>
<dbReference type="Pfam" id="PF07523">
    <property type="entry name" value="Big_3"/>
    <property type="match status" value="1"/>
</dbReference>
<dbReference type="EMBL" id="BLEY01000024">
    <property type="protein sequence ID" value="GEU13463.1"/>
    <property type="molecule type" value="Genomic_DNA"/>
</dbReference>
<feature type="signal peptide" evidence="2">
    <location>
        <begin position="1"/>
        <end position="25"/>
    </location>
</feature>
<evidence type="ECO:0000313" key="5">
    <source>
        <dbReference type="EMBL" id="GEU13463.1"/>
    </source>
</evidence>
<evidence type="ECO:0000259" key="3">
    <source>
        <dbReference type="Pfam" id="PF07523"/>
    </source>
</evidence>
<evidence type="ECO:0000256" key="1">
    <source>
        <dbReference type="SAM" id="MobiDB-lite"/>
    </source>
</evidence>
<accession>A0A640MHM9</accession>
<feature type="region of interest" description="Disordered" evidence="1">
    <location>
        <begin position="33"/>
        <end position="112"/>
    </location>
</feature>
<reference evidence="5" key="2">
    <citation type="submission" date="2019-12" db="EMBL/GenBank/DDBJ databases">
        <authorList>
            <person name="Hoang T.H.H."/>
            <person name="Okutani A."/>
        </authorList>
    </citation>
    <scope>NUCLEOTIDE SEQUENCE</scope>
    <source>
        <strain evidence="5">QuyetLC</strain>
    </source>
</reference>
<dbReference type="Pfam" id="PF13731">
    <property type="entry name" value="WxL"/>
    <property type="match status" value="1"/>
</dbReference>